<evidence type="ECO:0000256" key="16">
    <source>
        <dbReference type="RuleBase" id="RU365016"/>
    </source>
</evidence>
<keyword evidence="7 15" id="KW-0560">Oxidoreductase</keyword>
<keyword evidence="13" id="KW-0520">NAD</keyword>
<dbReference type="InterPro" id="IPR046952">
    <property type="entry name" value="GSHR/TRXR-like"/>
</dbReference>
<dbReference type="InterPro" id="IPR001100">
    <property type="entry name" value="Pyr_nuc-diS_OxRdtase"/>
</dbReference>
<dbReference type="OrthoDB" id="5956163at2759"/>
<feature type="binding site" evidence="13">
    <location>
        <position position="79"/>
    </location>
    <ligand>
        <name>FAD</name>
        <dbReference type="ChEBI" id="CHEBI:57692"/>
    </ligand>
</feature>
<dbReference type="Pfam" id="PF07992">
    <property type="entry name" value="Pyr_redox_2"/>
    <property type="match status" value="1"/>
</dbReference>
<keyword evidence="9 15" id="KW-0676">Redox-active center</keyword>
<dbReference type="PRINTS" id="PR00411">
    <property type="entry name" value="PNDRDTASEI"/>
</dbReference>
<dbReference type="Proteomes" id="UP000095009">
    <property type="component" value="Unassembled WGS sequence"/>
</dbReference>
<feature type="disulfide bond" description="Redox-active" evidence="14">
    <location>
        <begin position="70"/>
        <end position="75"/>
    </location>
</feature>
<dbReference type="GO" id="GO:0050661">
    <property type="term" value="F:NADP binding"/>
    <property type="evidence" value="ECO:0007669"/>
    <property type="project" value="InterPro"/>
</dbReference>
<keyword evidence="8" id="KW-1015">Disulfide bond</keyword>
<protein>
    <recommendedName>
        <fullName evidence="4 16">Glutathione reductase</fullName>
        <ecNumber evidence="3 16">1.8.1.7</ecNumber>
    </recommendedName>
</protein>
<keyword evidence="20" id="KW-1185">Reference proteome</keyword>
<comment type="function">
    <text evidence="11 16">Catalyzes the reduction of glutathione disulfide (GSSG) to reduced glutathione (GSH). Constitutes the major mechanism to maintain a high GSH:GSSG ratio in the cytosol.</text>
</comment>
<comment type="subcellular location">
    <subcellularLocation>
        <location evidence="16">Cytoplasm</location>
    </subcellularLocation>
</comment>
<dbReference type="NCBIfam" id="TIGR01421">
    <property type="entry name" value="gluta_reduc_1"/>
    <property type="match status" value="1"/>
</dbReference>
<evidence type="ECO:0000256" key="13">
    <source>
        <dbReference type="PIRSR" id="PIRSR000350-3"/>
    </source>
</evidence>
<evidence type="ECO:0000256" key="12">
    <source>
        <dbReference type="PIRSR" id="PIRSR000350-2"/>
    </source>
</evidence>
<dbReference type="GO" id="GO:0005739">
    <property type="term" value="C:mitochondrion"/>
    <property type="evidence" value="ECO:0007669"/>
    <property type="project" value="TreeGrafter"/>
</dbReference>
<keyword evidence="16" id="KW-0521">NADP</keyword>
<dbReference type="InterPro" id="IPR004099">
    <property type="entry name" value="Pyr_nucl-diS_OxRdtase_dimer"/>
</dbReference>
<keyword evidence="16" id="KW-0963">Cytoplasm</keyword>
<dbReference type="GO" id="GO:0005829">
    <property type="term" value="C:cytosol"/>
    <property type="evidence" value="ECO:0007669"/>
    <property type="project" value="TreeGrafter"/>
</dbReference>
<evidence type="ECO:0000256" key="7">
    <source>
        <dbReference type="ARBA" id="ARBA00023002"/>
    </source>
</evidence>
<evidence type="ECO:0000256" key="8">
    <source>
        <dbReference type="ARBA" id="ARBA00023157"/>
    </source>
</evidence>
<dbReference type="InterPro" id="IPR006322">
    <property type="entry name" value="Glutathione_Rdtase_euk/bac"/>
</dbReference>
<comment type="catalytic activity">
    <reaction evidence="10 16">
        <text>2 glutathione + NADP(+) = glutathione disulfide + NADPH + H(+)</text>
        <dbReference type="Rhea" id="RHEA:11740"/>
        <dbReference type="ChEBI" id="CHEBI:15378"/>
        <dbReference type="ChEBI" id="CHEBI:57783"/>
        <dbReference type="ChEBI" id="CHEBI:57925"/>
        <dbReference type="ChEBI" id="CHEBI:58297"/>
        <dbReference type="ChEBI" id="CHEBI:58349"/>
        <dbReference type="EC" id="1.8.1.7"/>
    </reaction>
</comment>
<dbReference type="FunFam" id="3.30.390.30:FF:000003">
    <property type="entry name" value="Glutathione reductase"/>
    <property type="match status" value="1"/>
</dbReference>
<evidence type="ECO:0000256" key="10">
    <source>
        <dbReference type="ARBA" id="ARBA00049142"/>
    </source>
</evidence>
<dbReference type="PANTHER" id="PTHR42737:SF2">
    <property type="entry name" value="GLUTATHIONE REDUCTASE"/>
    <property type="match status" value="1"/>
</dbReference>
<dbReference type="AlphaFoldDB" id="A0A1E3PIM0"/>
<dbReference type="Pfam" id="PF02852">
    <property type="entry name" value="Pyr_redox_dim"/>
    <property type="match status" value="1"/>
</dbReference>
<evidence type="ECO:0000313" key="20">
    <source>
        <dbReference type="Proteomes" id="UP000095009"/>
    </source>
</evidence>
<comment type="subunit">
    <text evidence="2">Homodimer.</text>
</comment>
<reference evidence="19 20" key="1">
    <citation type="journal article" date="2016" name="Proc. Natl. Acad. Sci. U.S.A.">
        <title>Comparative genomics of biotechnologically important yeasts.</title>
        <authorList>
            <person name="Riley R."/>
            <person name="Haridas S."/>
            <person name="Wolfe K.H."/>
            <person name="Lopes M.R."/>
            <person name="Hittinger C.T."/>
            <person name="Goeker M."/>
            <person name="Salamov A.A."/>
            <person name="Wisecaver J.H."/>
            <person name="Long T.M."/>
            <person name="Calvey C.H."/>
            <person name="Aerts A.L."/>
            <person name="Barry K.W."/>
            <person name="Choi C."/>
            <person name="Clum A."/>
            <person name="Coughlan A.Y."/>
            <person name="Deshpande S."/>
            <person name="Douglass A.P."/>
            <person name="Hanson S.J."/>
            <person name="Klenk H.-P."/>
            <person name="LaButti K.M."/>
            <person name="Lapidus A."/>
            <person name="Lindquist E.A."/>
            <person name="Lipzen A.M."/>
            <person name="Meier-Kolthoff J.P."/>
            <person name="Ohm R.A."/>
            <person name="Otillar R.P."/>
            <person name="Pangilinan J.L."/>
            <person name="Peng Y."/>
            <person name="Rokas A."/>
            <person name="Rosa C.A."/>
            <person name="Scheuner C."/>
            <person name="Sibirny A.A."/>
            <person name="Slot J.C."/>
            <person name="Stielow J.B."/>
            <person name="Sun H."/>
            <person name="Kurtzman C.P."/>
            <person name="Blackwell M."/>
            <person name="Grigoriev I.V."/>
            <person name="Jeffries T.W."/>
        </authorList>
    </citation>
    <scope>NUCLEOTIDE SEQUENCE [LARGE SCALE GENOMIC DNA]</scope>
    <source>
        <strain evidence="19 20">DSM 6958</strain>
    </source>
</reference>
<feature type="domain" description="Pyridine nucleotide-disulphide oxidoreductase dimerisation" evidence="17">
    <location>
        <begin position="388"/>
        <end position="501"/>
    </location>
</feature>
<dbReference type="STRING" id="857566.A0A1E3PIM0"/>
<dbReference type="EC" id="1.8.1.7" evidence="3 16"/>
<evidence type="ECO:0000256" key="9">
    <source>
        <dbReference type="ARBA" id="ARBA00023284"/>
    </source>
</evidence>
<gene>
    <name evidence="19" type="ORF">NADFUDRAFT_83207</name>
</gene>
<evidence type="ECO:0000256" key="14">
    <source>
        <dbReference type="PIRSR" id="PIRSR000350-4"/>
    </source>
</evidence>
<evidence type="ECO:0000256" key="3">
    <source>
        <dbReference type="ARBA" id="ARBA00012607"/>
    </source>
</evidence>
<dbReference type="GO" id="GO:0050660">
    <property type="term" value="F:flavin adenine dinucleotide binding"/>
    <property type="evidence" value="ECO:0007669"/>
    <property type="project" value="InterPro"/>
</dbReference>
<evidence type="ECO:0000313" key="19">
    <source>
        <dbReference type="EMBL" id="ODQ65140.1"/>
    </source>
</evidence>
<dbReference type="Gene3D" id="3.30.390.30">
    <property type="match status" value="1"/>
</dbReference>
<evidence type="ECO:0000256" key="15">
    <source>
        <dbReference type="RuleBase" id="RU003691"/>
    </source>
</evidence>
<dbReference type="EMBL" id="KV454410">
    <property type="protein sequence ID" value="ODQ65140.1"/>
    <property type="molecule type" value="Genomic_DNA"/>
</dbReference>
<dbReference type="PROSITE" id="PS00076">
    <property type="entry name" value="PYRIDINE_REDOX_1"/>
    <property type="match status" value="1"/>
</dbReference>
<dbReference type="Gene3D" id="3.50.50.60">
    <property type="entry name" value="FAD/NAD(P)-binding domain"/>
    <property type="match status" value="2"/>
</dbReference>
<dbReference type="PANTHER" id="PTHR42737">
    <property type="entry name" value="GLUTATHIONE REDUCTASE"/>
    <property type="match status" value="1"/>
</dbReference>
<dbReference type="PRINTS" id="PR00368">
    <property type="entry name" value="FADPNR"/>
</dbReference>
<feature type="active site" description="Proton acceptor" evidence="12">
    <location>
        <position position="491"/>
    </location>
</feature>
<organism evidence="19 20">
    <name type="scientific">Nadsonia fulvescens var. elongata DSM 6958</name>
    <dbReference type="NCBI Taxonomy" id="857566"/>
    <lineage>
        <taxon>Eukaryota</taxon>
        <taxon>Fungi</taxon>
        <taxon>Dikarya</taxon>
        <taxon>Ascomycota</taxon>
        <taxon>Saccharomycotina</taxon>
        <taxon>Dipodascomycetes</taxon>
        <taxon>Dipodascales</taxon>
        <taxon>Dipodascales incertae sedis</taxon>
        <taxon>Nadsonia</taxon>
    </lineage>
</organism>
<name>A0A1E3PIM0_9ASCO</name>
<evidence type="ECO:0000256" key="2">
    <source>
        <dbReference type="ARBA" id="ARBA00011738"/>
    </source>
</evidence>
<evidence type="ECO:0000256" key="11">
    <source>
        <dbReference type="ARBA" id="ARBA00056905"/>
    </source>
</evidence>
<dbReference type="InterPro" id="IPR012999">
    <property type="entry name" value="Pyr_OxRdtase_I_AS"/>
</dbReference>
<dbReference type="InterPro" id="IPR036188">
    <property type="entry name" value="FAD/NAD-bd_sf"/>
</dbReference>
<feature type="binding site" evidence="13">
    <location>
        <position position="309"/>
    </location>
    <ligand>
        <name>NAD(+)</name>
        <dbReference type="ChEBI" id="CHEBI:57540"/>
    </ligand>
</feature>
<dbReference type="PIRSF" id="PIRSF000350">
    <property type="entry name" value="Mercury_reductase_MerA"/>
    <property type="match status" value="1"/>
</dbReference>
<comment type="cofactor">
    <cofactor evidence="13">
        <name>FAD</name>
        <dbReference type="ChEBI" id="CHEBI:57692"/>
    </cofactor>
    <text evidence="13">Binds 1 FAD per subunit.</text>
</comment>
<accession>A0A1E3PIM0</accession>
<dbReference type="GO" id="GO:0034599">
    <property type="term" value="P:cellular response to oxidative stress"/>
    <property type="evidence" value="ECO:0007669"/>
    <property type="project" value="TreeGrafter"/>
</dbReference>
<feature type="domain" description="FAD/NAD(P)-binding" evidence="18">
    <location>
        <begin position="33"/>
        <end position="365"/>
    </location>
</feature>
<evidence type="ECO:0000256" key="6">
    <source>
        <dbReference type="ARBA" id="ARBA00022827"/>
    </source>
</evidence>
<feature type="binding site" evidence="13">
    <location>
        <position position="350"/>
    </location>
    <ligand>
        <name>FAD</name>
        <dbReference type="ChEBI" id="CHEBI:57692"/>
    </ligand>
</feature>
<keyword evidence="6 13" id="KW-0274">FAD</keyword>
<keyword evidence="13" id="KW-0547">Nucleotide-binding</keyword>
<dbReference type="InterPro" id="IPR016156">
    <property type="entry name" value="FAD/NAD-linked_Rdtase_dimer_sf"/>
</dbReference>
<evidence type="ECO:0000259" key="18">
    <source>
        <dbReference type="Pfam" id="PF07992"/>
    </source>
</evidence>
<proteinExistence type="inferred from homology"/>
<comment type="similarity">
    <text evidence="1 15">Belongs to the class-I pyridine nucleotide-disulfide oxidoreductase family.</text>
</comment>
<dbReference type="NCBIfam" id="NF004776">
    <property type="entry name" value="PRK06116.1"/>
    <property type="match status" value="1"/>
</dbReference>
<dbReference type="GO" id="GO:0006749">
    <property type="term" value="P:glutathione metabolic process"/>
    <property type="evidence" value="ECO:0007669"/>
    <property type="project" value="InterPro"/>
</dbReference>
<dbReference type="FunFam" id="3.50.50.60:FF:000235">
    <property type="entry name" value="Glutathione reductase"/>
    <property type="match status" value="1"/>
</dbReference>
<dbReference type="GO" id="GO:0004362">
    <property type="term" value="F:glutathione-disulfide reductase (NADPH) activity"/>
    <property type="evidence" value="ECO:0007669"/>
    <property type="project" value="UniProtKB-EC"/>
</dbReference>
<evidence type="ECO:0000259" key="17">
    <source>
        <dbReference type="Pfam" id="PF02852"/>
    </source>
</evidence>
<keyword evidence="5 15" id="KW-0285">Flavoprotein</keyword>
<dbReference type="GO" id="GO:0045454">
    <property type="term" value="P:cell redox homeostasis"/>
    <property type="evidence" value="ECO:0007669"/>
    <property type="project" value="InterPro"/>
</dbReference>
<evidence type="ECO:0000256" key="4">
    <source>
        <dbReference type="ARBA" id="ARBA00017111"/>
    </source>
</evidence>
<sequence>MLRLRIIQVRATTRKLTFTRWLSTASSAPKAHYDYLVIGGGSGGIASARRAASYGAKTLVIESEGMGGTCVNVGCVPKKVMWYASEMAARLDHASDYGLSQQVTNTSAVKFDWPEFKAKRDAYIHSLNGMYENSLTKEGVEYVTGHARFAKATDSSTQGHLIEVTTSNGVQNFTADKVLVATGGKSVIPDVIGAEYGITSDGFFALEEQPARVAIVGAGYIGTELAGIFRCLGSETHLFIRGQTLLRNFDPMIQSLITDHYIHDGVKVHKDSRSFERVEKLDSGSIKITYEDDLGKQSVEVDALIWTIGRRALSDQINLAVTDVKLNLWGQIVVNEWQETNVHGIYSLGDVVGKVELTPVAIATGRKLSDRLFGGNQFAKSKQDFTGIPSAVFSHPEIGSIGLTEPEARTQYGDAQIKVYQSKFTSMYYAMIDDPAKRIPTAYKLICAGPEQKIVGLHIMGDGSSEILQGFSVAIKMGATKADFDSCVAIHPTAAEEIVTMR</sequence>
<evidence type="ECO:0000256" key="1">
    <source>
        <dbReference type="ARBA" id="ARBA00007532"/>
    </source>
</evidence>
<dbReference type="InterPro" id="IPR023753">
    <property type="entry name" value="FAD/NAD-binding_dom"/>
</dbReference>
<feature type="binding site" evidence="13">
    <location>
        <begin position="217"/>
        <end position="224"/>
    </location>
    <ligand>
        <name>NAD(+)</name>
        <dbReference type="ChEBI" id="CHEBI:57540"/>
    </ligand>
</feature>
<dbReference type="SUPFAM" id="SSF55424">
    <property type="entry name" value="FAD/NAD-linked reductases, dimerisation (C-terminal) domain"/>
    <property type="match status" value="1"/>
</dbReference>
<dbReference type="SUPFAM" id="SSF51905">
    <property type="entry name" value="FAD/NAD(P)-binding domain"/>
    <property type="match status" value="1"/>
</dbReference>
<evidence type="ECO:0000256" key="5">
    <source>
        <dbReference type="ARBA" id="ARBA00022630"/>
    </source>
</evidence>